<dbReference type="Proteomes" id="UP000215914">
    <property type="component" value="Unassembled WGS sequence"/>
</dbReference>
<protein>
    <submittedName>
        <fullName evidence="1">Uncharacterized protein</fullName>
    </submittedName>
</protein>
<reference evidence="1" key="1">
    <citation type="journal article" date="2017" name="Nature">
        <title>The sunflower genome provides insights into oil metabolism, flowering and Asterid evolution.</title>
        <authorList>
            <person name="Badouin H."/>
            <person name="Gouzy J."/>
            <person name="Grassa C.J."/>
            <person name="Murat F."/>
            <person name="Staton S.E."/>
            <person name="Cottret L."/>
            <person name="Lelandais-Briere C."/>
            <person name="Owens G.L."/>
            <person name="Carrere S."/>
            <person name="Mayjonade B."/>
            <person name="Legrand L."/>
            <person name="Gill N."/>
            <person name="Kane N.C."/>
            <person name="Bowers J.E."/>
            <person name="Hubner S."/>
            <person name="Bellec A."/>
            <person name="Berard A."/>
            <person name="Berges H."/>
            <person name="Blanchet N."/>
            <person name="Boniface M.C."/>
            <person name="Brunel D."/>
            <person name="Catrice O."/>
            <person name="Chaidir N."/>
            <person name="Claudel C."/>
            <person name="Donnadieu C."/>
            <person name="Faraut T."/>
            <person name="Fievet G."/>
            <person name="Helmstetter N."/>
            <person name="King M."/>
            <person name="Knapp S.J."/>
            <person name="Lai Z."/>
            <person name="Le Paslier M.C."/>
            <person name="Lippi Y."/>
            <person name="Lorenzon L."/>
            <person name="Mandel J.R."/>
            <person name="Marage G."/>
            <person name="Marchand G."/>
            <person name="Marquand E."/>
            <person name="Bret-Mestries E."/>
            <person name="Morien E."/>
            <person name="Nambeesan S."/>
            <person name="Nguyen T."/>
            <person name="Pegot-Espagnet P."/>
            <person name="Pouilly N."/>
            <person name="Raftis F."/>
            <person name="Sallet E."/>
            <person name="Schiex T."/>
            <person name="Thomas J."/>
            <person name="Vandecasteele C."/>
            <person name="Vares D."/>
            <person name="Vear F."/>
            <person name="Vautrin S."/>
            <person name="Crespi M."/>
            <person name="Mangin B."/>
            <person name="Burke J.M."/>
            <person name="Salse J."/>
            <person name="Munos S."/>
            <person name="Vincourt P."/>
            <person name="Rieseberg L.H."/>
            <person name="Langlade N.B."/>
        </authorList>
    </citation>
    <scope>NUCLEOTIDE SEQUENCE</scope>
    <source>
        <tissue evidence="1">Leaves</tissue>
    </source>
</reference>
<evidence type="ECO:0000313" key="2">
    <source>
        <dbReference type="Proteomes" id="UP000215914"/>
    </source>
</evidence>
<sequence length="78" mass="8796">MSERIIGEGENNNEVDDISRQRMFGNECGGCAHDVQSESSKTLRNIHHWMMELINGRDCSTCMLSAVKSFQLGSRISF</sequence>
<organism evidence="1 2">
    <name type="scientific">Helianthus annuus</name>
    <name type="common">Common sunflower</name>
    <dbReference type="NCBI Taxonomy" id="4232"/>
    <lineage>
        <taxon>Eukaryota</taxon>
        <taxon>Viridiplantae</taxon>
        <taxon>Streptophyta</taxon>
        <taxon>Embryophyta</taxon>
        <taxon>Tracheophyta</taxon>
        <taxon>Spermatophyta</taxon>
        <taxon>Magnoliopsida</taxon>
        <taxon>eudicotyledons</taxon>
        <taxon>Gunneridae</taxon>
        <taxon>Pentapetalae</taxon>
        <taxon>asterids</taxon>
        <taxon>campanulids</taxon>
        <taxon>Asterales</taxon>
        <taxon>Asteraceae</taxon>
        <taxon>Asteroideae</taxon>
        <taxon>Heliantheae alliance</taxon>
        <taxon>Heliantheae</taxon>
        <taxon>Helianthus</taxon>
    </lineage>
</organism>
<reference evidence="1" key="2">
    <citation type="submission" date="2020-06" db="EMBL/GenBank/DDBJ databases">
        <title>Helianthus annuus Genome sequencing and assembly Release 2.</title>
        <authorList>
            <person name="Gouzy J."/>
            <person name="Langlade N."/>
            <person name="Munos S."/>
        </authorList>
    </citation>
    <scope>NUCLEOTIDE SEQUENCE</scope>
    <source>
        <tissue evidence="1">Leaves</tissue>
    </source>
</reference>
<keyword evidence="2" id="KW-1185">Reference proteome</keyword>
<dbReference type="Gramene" id="mRNA:HanXRQr2_Chr03g0101831">
    <property type="protein sequence ID" value="CDS:HanXRQr2_Chr03g0101831.1"/>
    <property type="gene ID" value="HanXRQr2_Chr03g0101831"/>
</dbReference>
<comment type="caution">
    <text evidence="1">The sequence shown here is derived from an EMBL/GenBank/DDBJ whole genome shotgun (WGS) entry which is preliminary data.</text>
</comment>
<name>A0A9K3JFJ0_HELAN</name>
<gene>
    <name evidence="1" type="ORF">HanXRQr2_Chr03g0101831</name>
</gene>
<dbReference type="AlphaFoldDB" id="A0A9K3JFJ0"/>
<proteinExistence type="predicted"/>
<evidence type="ECO:0000313" key="1">
    <source>
        <dbReference type="EMBL" id="KAF5813702.1"/>
    </source>
</evidence>
<dbReference type="EMBL" id="MNCJ02000318">
    <property type="protein sequence ID" value="KAF5813702.1"/>
    <property type="molecule type" value="Genomic_DNA"/>
</dbReference>
<accession>A0A9K3JFJ0</accession>